<proteinExistence type="predicted"/>
<sequence length="479" mass="54538">MFLNLSCLDELECATFLNTKVVYRRYASLFFIAGCASTDNELITLEIVHRYVEQMDKYYGNVCELDIIFNFQKAYFILDELLLAGEMQESSKKNVLRVISQQDSLEDMEVEEEITKIIVVSAASLDTSALFVAHRDFDYVTSSLNFTTPDLYILGGCDLYTTKAAGSDKKLYKNIENDLEAQYVSNLQFSRNLSPPQMDAMAESLNLERKSPFGNLGVTSARRTYAYLIATLNASHPDYDFSAVLRPADFKREKSLRHVMNSVDSTLYNLRPRPMTSFVPKSSLQPASACPPSSQPLWGPGMWRLIDQQMSLKECSVYRYAPEEFDPFEDDEAGHLWSLNYFFFNRVRKRVCYLYLRGISILAQQGGTDTPLRTPIHDKRDIDEASDGWMSPSDEGAKKRARYWFGDRDVAQLSTDAYITNSRLSTSQPHELPESFSPPKRPVVDEHDQYLLSDEDVRSARSQSTMRGASEEVIGPIEI</sequence>
<protein>
    <submittedName>
        <fullName evidence="1">RNA polymerase III-inhibiting protein maf1</fullName>
    </submittedName>
</protein>
<gene>
    <name evidence="1" type="primary">MAF1</name>
    <name evidence="1" type="ORF">H2198_002912</name>
</gene>
<dbReference type="Proteomes" id="UP001172386">
    <property type="component" value="Unassembled WGS sequence"/>
</dbReference>
<accession>A0ACC3ACV9</accession>
<evidence type="ECO:0000313" key="1">
    <source>
        <dbReference type="EMBL" id="KAJ9659843.1"/>
    </source>
</evidence>
<keyword evidence="2" id="KW-1185">Reference proteome</keyword>
<dbReference type="EMBL" id="JAPDRQ010000036">
    <property type="protein sequence ID" value="KAJ9659843.1"/>
    <property type="molecule type" value="Genomic_DNA"/>
</dbReference>
<reference evidence="1" key="1">
    <citation type="submission" date="2022-10" db="EMBL/GenBank/DDBJ databases">
        <title>Culturing micro-colonial fungi from biological soil crusts in the Mojave desert and describing Neophaeococcomyces mojavensis, and introducing the new genera and species Taxawa tesnikishii.</title>
        <authorList>
            <person name="Kurbessoian T."/>
            <person name="Stajich J.E."/>
        </authorList>
    </citation>
    <scope>NUCLEOTIDE SEQUENCE</scope>
    <source>
        <strain evidence="1">JES_112</strain>
    </source>
</reference>
<evidence type="ECO:0000313" key="2">
    <source>
        <dbReference type="Proteomes" id="UP001172386"/>
    </source>
</evidence>
<organism evidence="1 2">
    <name type="scientific">Neophaeococcomyces mojaviensis</name>
    <dbReference type="NCBI Taxonomy" id="3383035"/>
    <lineage>
        <taxon>Eukaryota</taxon>
        <taxon>Fungi</taxon>
        <taxon>Dikarya</taxon>
        <taxon>Ascomycota</taxon>
        <taxon>Pezizomycotina</taxon>
        <taxon>Eurotiomycetes</taxon>
        <taxon>Chaetothyriomycetidae</taxon>
        <taxon>Chaetothyriales</taxon>
        <taxon>Chaetothyriales incertae sedis</taxon>
        <taxon>Neophaeococcomyces</taxon>
    </lineage>
</organism>
<name>A0ACC3ACV9_9EURO</name>
<comment type="caution">
    <text evidence="1">The sequence shown here is derived from an EMBL/GenBank/DDBJ whole genome shotgun (WGS) entry which is preliminary data.</text>
</comment>